<evidence type="ECO:0008006" key="4">
    <source>
        <dbReference type="Google" id="ProtNLM"/>
    </source>
</evidence>
<dbReference type="AlphaFoldDB" id="A0A0A8URY1"/>
<dbReference type="KEGG" id="lha:LHA_1221"/>
<dbReference type="HOGENOM" id="CLU_1037439_0_0_6"/>
<dbReference type="OrthoDB" id="5645193at2"/>
<accession>A0A0A8URY1</accession>
<dbReference type="RefSeq" id="WP_045105680.1">
    <property type="nucleotide sequence ID" value="NZ_LN681225.1"/>
</dbReference>
<dbReference type="InterPro" id="IPR025737">
    <property type="entry name" value="FApF"/>
</dbReference>
<dbReference type="Pfam" id="PF13557">
    <property type="entry name" value="Phenol_MetA_deg"/>
    <property type="match status" value="1"/>
</dbReference>
<evidence type="ECO:0000313" key="3">
    <source>
        <dbReference type="Proteomes" id="UP000032803"/>
    </source>
</evidence>
<organism evidence="2 3">
    <name type="scientific">Legionella hackeliae</name>
    <dbReference type="NCBI Taxonomy" id="449"/>
    <lineage>
        <taxon>Bacteria</taxon>
        <taxon>Pseudomonadati</taxon>
        <taxon>Pseudomonadota</taxon>
        <taxon>Gammaproteobacteria</taxon>
        <taxon>Legionellales</taxon>
        <taxon>Legionellaceae</taxon>
        <taxon>Legionella</taxon>
    </lineage>
</organism>
<keyword evidence="1" id="KW-0732">Signal</keyword>
<evidence type="ECO:0000256" key="1">
    <source>
        <dbReference type="SAM" id="SignalP"/>
    </source>
</evidence>
<proteinExistence type="predicted"/>
<keyword evidence="3" id="KW-1185">Reference proteome</keyword>
<feature type="signal peptide" evidence="1">
    <location>
        <begin position="1"/>
        <end position="25"/>
    </location>
</feature>
<gene>
    <name evidence="2" type="ORF">LHA_1221</name>
</gene>
<name>A0A0A8URY1_LEGHA</name>
<sequence>MLLRQGRLLLYALIVNYVCQITAFAQSDSNPCTAGPAVLALTDRGGFVNSPCIIPYKSAFLEGGYQYQTYKPSGWLYNLPQGEFRVGLPGNTEFGVWSPNYAETDVEPFSGYNSLIFDFKHPFASSQNWIITGAATFVVPGGNSSFGSGGIGTALSPILTYNLNDQWSLTGTFEIDSFTTPAAEGGERYTVYIPDILLGYSPIEKLNLYVEMYDLSKTGPGEGNALMIDYGLLYMITSKIAIDLGLFNQLTNNPNQFNFSFVGGVTIDLG</sequence>
<protein>
    <recommendedName>
        <fullName evidence="4">Transporter</fullName>
    </recommendedName>
</protein>
<evidence type="ECO:0000313" key="2">
    <source>
        <dbReference type="EMBL" id="CEK10276.1"/>
    </source>
</evidence>
<feature type="chain" id="PRO_5009754282" description="Transporter" evidence="1">
    <location>
        <begin position="26"/>
        <end position="270"/>
    </location>
</feature>
<dbReference type="Proteomes" id="UP000032803">
    <property type="component" value="Chromosome I"/>
</dbReference>
<dbReference type="EMBL" id="LN681225">
    <property type="protein sequence ID" value="CEK10276.1"/>
    <property type="molecule type" value="Genomic_DNA"/>
</dbReference>
<dbReference type="PATRIC" id="fig|449.7.peg.3235"/>
<reference evidence="3" key="1">
    <citation type="submission" date="2014-09" db="EMBL/GenBank/DDBJ databases">
        <authorList>
            <person name="Gomez-Valero L."/>
        </authorList>
    </citation>
    <scope>NUCLEOTIDE SEQUENCE [LARGE SCALE GENOMIC DNA]</scope>
    <source>
        <strain evidence="3">ATCC35250</strain>
    </source>
</reference>